<keyword evidence="1" id="KW-1185">Reference proteome</keyword>
<evidence type="ECO:0000313" key="1">
    <source>
        <dbReference type="Proteomes" id="UP000887540"/>
    </source>
</evidence>
<organism evidence="1 2">
    <name type="scientific">Acrobeloides nanus</name>
    <dbReference type="NCBI Taxonomy" id="290746"/>
    <lineage>
        <taxon>Eukaryota</taxon>
        <taxon>Metazoa</taxon>
        <taxon>Ecdysozoa</taxon>
        <taxon>Nematoda</taxon>
        <taxon>Chromadorea</taxon>
        <taxon>Rhabditida</taxon>
        <taxon>Tylenchina</taxon>
        <taxon>Cephalobomorpha</taxon>
        <taxon>Cephaloboidea</taxon>
        <taxon>Cephalobidae</taxon>
        <taxon>Acrobeloides</taxon>
    </lineage>
</organism>
<dbReference type="Proteomes" id="UP000887540">
    <property type="component" value="Unplaced"/>
</dbReference>
<proteinExistence type="predicted"/>
<reference evidence="2" key="1">
    <citation type="submission" date="2022-11" db="UniProtKB">
        <authorList>
            <consortium name="WormBaseParasite"/>
        </authorList>
    </citation>
    <scope>IDENTIFICATION</scope>
</reference>
<sequence length="161" mass="16222">MRPFETTLIRSLVFIYIQKNKMKNFISFIVVVILCTTHIAFAQYGGSSYGLGTGALGYGGLGGAGYGGLGGNPYAGLSGLSSMYGSNPYRSNTFSPYGGMGGLNPYSSGLYGGGLGSPYGAAGGLGSPYGGGLGSPYGGGLGSPYGAQGLYGSIYDSSFKK</sequence>
<name>A0A914DI42_9BILA</name>
<protein>
    <submittedName>
        <fullName evidence="2">Uncharacterized protein</fullName>
    </submittedName>
</protein>
<accession>A0A914DI42</accession>
<evidence type="ECO:0000313" key="2">
    <source>
        <dbReference type="WBParaSite" id="ACRNAN_scaffold2671.g6333.t2"/>
    </source>
</evidence>
<dbReference type="WBParaSite" id="ACRNAN_scaffold2671.g6333.t2">
    <property type="protein sequence ID" value="ACRNAN_scaffold2671.g6333.t2"/>
    <property type="gene ID" value="ACRNAN_scaffold2671.g6333"/>
</dbReference>
<dbReference type="AlphaFoldDB" id="A0A914DI42"/>